<dbReference type="EMBL" id="WUMU01000003">
    <property type="protein sequence ID" value="MXN16856.1"/>
    <property type="molecule type" value="Genomic_DNA"/>
</dbReference>
<dbReference type="PANTHER" id="PTHR44196">
    <property type="entry name" value="DEHYDROGENASE/REDUCTASE SDR FAMILY MEMBER 7B"/>
    <property type="match status" value="1"/>
</dbReference>
<dbReference type="PANTHER" id="PTHR44196:SF2">
    <property type="entry name" value="SHORT-CHAIN DEHYDROGENASE-RELATED"/>
    <property type="match status" value="1"/>
</dbReference>
<evidence type="ECO:0000256" key="2">
    <source>
        <dbReference type="ARBA" id="ARBA00023002"/>
    </source>
</evidence>
<dbReference type="PRINTS" id="PR00081">
    <property type="entry name" value="GDHRDH"/>
</dbReference>
<dbReference type="GO" id="GO:0016020">
    <property type="term" value="C:membrane"/>
    <property type="evidence" value="ECO:0007669"/>
    <property type="project" value="TreeGrafter"/>
</dbReference>
<dbReference type="InterPro" id="IPR036291">
    <property type="entry name" value="NAD(P)-bd_dom_sf"/>
</dbReference>
<name>A0A6L7G071_9RHOB</name>
<evidence type="ECO:0000313" key="5">
    <source>
        <dbReference type="EMBL" id="MXN16856.1"/>
    </source>
</evidence>
<dbReference type="Proteomes" id="UP000477911">
    <property type="component" value="Unassembled WGS sequence"/>
</dbReference>
<comment type="similarity">
    <text evidence="1 3">Belongs to the short-chain dehydrogenases/reductases (SDR) family.</text>
</comment>
<accession>A0A6L7G071</accession>
<dbReference type="RefSeq" id="WP_160891617.1">
    <property type="nucleotide sequence ID" value="NZ_WUMU01000003.1"/>
</dbReference>
<keyword evidence="2" id="KW-0560">Oxidoreductase</keyword>
<sequence>MAKNPGTALVTGASSGIGEALARIHAEQGGDLVLVARRRAPLEALKQELEARHGIAASVLVEDLTDEAAPARIHQSVLDAGQDIACLFNNAGFGGLGRFDQRDWAADRAMMQVNMIALTALTRLFLPEFVARGSGRILNTSSSGALLPGPMQAVYYASKAYVTSFSNALSEELRGTGVTVTALMPGPVRTGFEATAGMGQLGLYTGAASAGSVAKAGYDAMMQGRLNVITGLSPVQRLMLRLLPFAPRRLVLRMIHDMQTA</sequence>
<comment type="caution">
    <text evidence="5">The sequence shown here is derived from an EMBL/GenBank/DDBJ whole genome shotgun (WGS) entry which is preliminary data.</text>
</comment>
<dbReference type="SUPFAM" id="SSF51735">
    <property type="entry name" value="NAD(P)-binding Rossmann-fold domains"/>
    <property type="match status" value="1"/>
</dbReference>
<gene>
    <name evidence="5" type="ORF">GR170_03340</name>
</gene>
<keyword evidence="6" id="KW-1185">Reference proteome</keyword>
<evidence type="ECO:0000259" key="4">
    <source>
        <dbReference type="SMART" id="SM00822"/>
    </source>
</evidence>
<reference evidence="5 6" key="1">
    <citation type="submission" date="2019-12" db="EMBL/GenBank/DDBJ databases">
        <authorList>
            <person name="Li M."/>
        </authorList>
    </citation>
    <scope>NUCLEOTIDE SEQUENCE [LARGE SCALE GENOMIC DNA]</scope>
    <source>
        <strain evidence="5 6">GBMRC 2024</strain>
    </source>
</reference>
<dbReference type="GO" id="GO:0016491">
    <property type="term" value="F:oxidoreductase activity"/>
    <property type="evidence" value="ECO:0007669"/>
    <property type="project" value="UniProtKB-KW"/>
</dbReference>
<feature type="domain" description="Ketoreductase" evidence="4">
    <location>
        <begin position="6"/>
        <end position="191"/>
    </location>
</feature>
<evidence type="ECO:0000313" key="6">
    <source>
        <dbReference type="Proteomes" id="UP000477911"/>
    </source>
</evidence>
<dbReference type="SMART" id="SM00822">
    <property type="entry name" value="PKS_KR"/>
    <property type="match status" value="1"/>
</dbReference>
<protein>
    <submittedName>
        <fullName evidence="5">SDR family NAD(P)-dependent oxidoreductase</fullName>
    </submittedName>
</protein>
<dbReference type="InterPro" id="IPR057326">
    <property type="entry name" value="KR_dom"/>
</dbReference>
<dbReference type="InterPro" id="IPR002347">
    <property type="entry name" value="SDR_fam"/>
</dbReference>
<dbReference type="Pfam" id="PF00106">
    <property type="entry name" value="adh_short"/>
    <property type="match status" value="1"/>
</dbReference>
<dbReference type="PIRSF" id="PIRSF000126">
    <property type="entry name" value="11-beta-HSD1"/>
    <property type="match status" value="1"/>
</dbReference>
<proteinExistence type="inferred from homology"/>
<dbReference type="PRINTS" id="PR00080">
    <property type="entry name" value="SDRFAMILY"/>
</dbReference>
<evidence type="ECO:0000256" key="3">
    <source>
        <dbReference type="RuleBase" id="RU000363"/>
    </source>
</evidence>
<organism evidence="5 6">
    <name type="scientific">Pseudooceanicola albus</name>
    <dbReference type="NCBI Taxonomy" id="2692189"/>
    <lineage>
        <taxon>Bacteria</taxon>
        <taxon>Pseudomonadati</taxon>
        <taxon>Pseudomonadota</taxon>
        <taxon>Alphaproteobacteria</taxon>
        <taxon>Rhodobacterales</taxon>
        <taxon>Paracoccaceae</taxon>
        <taxon>Pseudooceanicola</taxon>
    </lineage>
</organism>
<dbReference type="CDD" id="cd05233">
    <property type="entry name" value="SDR_c"/>
    <property type="match status" value="1"/>
</dbReference>
<evidence type="ECO:0000256" key="1">
    <source>
        <dbReference type="ARBA" id="ARBA00006484"/>
    </source>
</evidence>
<dbReference type="Gene3D" id="3.40.50.720">
    <property type="entry name" value="NAD(P)-binding Rossmann-like Domain"/>
    <property type="match status" value="1"/>
</dbReference>
<dbReference type="AlphaFoldDB" id="A0A6L7G071"/>